<evidence type="ECO:0000259" key="2">
    <source>
        <dbReference type="Pfam" id="PF01571"/>
    </source>
</evidence>
<feature type="domain" description="Aminomethyltransferase C-terminal" evidence="3">
    <location>
        <begin position="297"/>
        <end position="356"/>
    </location>
</feature>
<dbReference type="InterPro" id="IPR029043">
    <property type="entry name" value="GcvT/YgfZ_C"/>
</dbReference>
<keyword evidence="4" id="KW-0808">Transferase</keyword>
<dbReference type="EMBL" id="DRQG01000032">
    <property type="protein sequence ID" value="HGY54795.1"/>
    <property type="molecule type" value="Genomic_DNA"/>
</dbReference>
<evidence type="ECO:0000313" key="4">
    <source>
        <dbReference type="EMBL" id="HGY54795.1"/>
    </source>
</evidence>
<dbReference type="InterPro" id="IPR017703">
    <property type="entry name" value="YgfZ/GCV_T_CS"/>
</dbReference>
<evidence type="ECO:0000256" key="1">
    <source>
        <dbReference type="ARBA" id="ARBA00022946"/>
    </source>
</evidence>
<name>A0A7V4TYT0_CALAY</name>
<dbReference type="Proteomes" id="UP000885779">
    <property type="component" value="Unassembled WGS sequence"/>
</dbReference>
<dbReference type="InterPro" id="IPR027266">
    <property type="entry name" value="TrmE/GcvT-like"/>
</dbReference>
<feature type="domain" description="GCVT N-terminal" evidence="2">
    <location>
        <begin position="6"/>
        <end position="259"/>
    </location>
</feature>
<protein>
    <submittedName>
        <fullName evidence="4">Aminomethyl transferase family protein</fullName>
    </submittedName>
</protein>
<proteinExistence type="predicted"/>
<dbReference type="InterPro" id="IPR013977">
    <property type="entry name" value="GcvT_C"/>
</dbReference>
<dbReference type="GO" id="GO:0016740">
    <property type="term" value="F:transferase activity"/>
    <property type="evidence" value="ECO:0007669"/>
    <property type="project" value="UniProtKB-KW"/>
</dbReference>
<dbReference type="PANTHER" id="PTHR43757">
    <property type="entry name" value="AMINOMETHYLTRANSFERASE"/>
    <property type="match status" value="1"/>
</dbReference>
<dbReference type="Pfam" id="PF01571">
    <property type="entry name" value="GCV_T"/>
    <property type="match status" value="1"/>
</dbReference>
<accession>A0A7V4TYT0</accession>
<dbReference type="Gene3D" id="3.30.1360.120">
    <property type="entry name" value="Probable tRNA modification gtpase trme, domain 1"/>
    <property type="match status" value="1"/>
</dbReference>
<dbReference type="SUPFAM" id="SSF101790">
    <property type="entry name" value="Aminomethyltransferase beta-barrel domain"/>
    <property type="match status" value="1"/>
</dbReference>
<dbReference type="Pfam" id="PF08669">
    <property type="entry name" value="GCV_T_C"/>
    <property type="match status" value="1"/>
</dbReference>
<dbReference type="NCBIfam" id="TIGR03317">
    <property type="entry name" value="ygfZ_signature"/>
    <property type="match status" value="1"/>
</dbReference>
<gene>
    <name evidence="4" type="ORF">ENK44_03750</name>
</gene>
<dbReference type="PIRSF" id="PIRSF006487">
    <property type="entry name" value="GcvT"/>
    <property type="match status" value="1"/>
</dbReference>
<dbReference type="PANTHER" id="PTHR43757:SF14">
    <property type="entry name" value="GLYCINE CLEAVAGE T-PROTEIN FAMILY"/>
    <property type="match status" value="1"/>
</dbReference>
<dbReference type="AlphaFoldDB" id="A0A7V4TYT0"/>
<comment type="caution">
    <text evidence="4">The sequence shown here is derived from an EMBL/GenBank/DDBJ whole genome shotgun (WGS) entry which is preliminary data.</text>
</comment>
<organism evidence="4">
    <name type="scientific">Caldithrix abyssi</name>
    <dbReference type="NCBI Taxonomy" id="187145"/>
    <lineage>
        <taxon>Bacteria</taxon>
        <taxon>Pseudomonadati</taxon>
        <taxon>Calditrichota</taxon>
        <taxon>Calditrichia</taxon>
        <taxon>Calditrichales</taxon>
        <taxon>Calditrichaceae</taxon>
        <taxon>Caldithrix</taxon>
    </lineage>
</organism>
<reference evidence="4" key="1">
    <citation type="journal article" date="2020" name="mSystems">
        <title>Genome- and Community-Level Interaction Insights into Carbon Utilization and Element Cycling Functions of Hydrothermarchaeota in Hydrothermal Sediment.</title>
        <authorList>
            <person name="Zhou Z."/>
            <person name="Liu Y."/>
            <person name="Xu W."/>
            <person name="Pan J."/>
            <person name="Luo Z.H."/>
            <person name="Li M."/>
        </authorList>
    </citation>
    <scope>NUCLEOTIDE SEQUENCE [LARGE SCALE GENOMIC DNA]</scope>
    <source>
        <strain evidence="4">HyVt-577</strain>
    </source>
</reference>
<dbReference type="InterPro" id="IPR028896">
    <property type="entry name" value="GcvT/YgfZ/DmdA"/>
</dbReference>
<dbReference type="InterPro" id="IPR006222">
    <property type="entry name" value="GCVT_N"/>
</dbReference>
<sequence length="361" mass="41173">MKKLPLHKYHADSGARFIDVRGWHIPADYGDVMQETETIHNTVALLDRSYLGKVLLKGPDAQDLLNRISTNDMMQLVMGIMCDTVFCTPKGRIVDYCRVLQYDDQLMLVSSYIDSANIIDWINRFIILEDIEVKDASADYLWLTVMGPEARPFVQSLSGTPVVAEDETIWIQYETIQFAALLNRNFIVPAYNFALPKTPGMEVFKWLTASLKQFDGMLIGDRAYQVLRVESGMPDWGTELTQDYNPHEARLLHAVSFTKGCYTGQEVIARLDTYDKVQKYLMIIDLEEEIFDAPPFKIFYDDEEIGLLTSYAFNPATQRSVGLAYIRKHFAVAEFNITIQVLVAGKFIPGRMRIPPVHDMG</sequence>
<dbReference type="SUPFAM" id="SSF103025">
    <property type="entry name" value="Folate-binding domain"/>
    <property type="match status" value="1"/>
</dbReference>
<keyword evidence="1" id="KW-0809">Transit peptide</keyword>
<evidence type="ECO:0000259" key="3">
    <source>
        <dbReference type="Pfam" id="PF08669"/>
    </source>
</evidence>